<feature type="signal peptide" evidence="2">
    <location>
        <begin position="1"/>
        <end position="21"/>
    </location>
</feature>
<feature type="region of interest" description="Disordered" evidence="1">
    <location>
        <begin position="423"/>
        <end position="443"/>
    </location>
</feature>
<organism evidence="3 4">
    <name type="scientific">Candidatus Thermofonsia Clade 1 bacterium</name>
    <dbReference type="NCBI Taxonomy" id="2364210"/>
    <lineage>
        <taxon>Bacteria</taxon>
        <taxon>Bacillati</taxon>
        <taxon>Chloroflexota</taxon>
        <taxon>Candidatus Thermofontia</taxon>
        <taxon>Candidatus Thermofonsia Clade 1</taxon>
    </lineage>
</organism>
<accession>A0A2M8P0F8</accession>
<keyword evidence="2" id="KW-0732">Signal</keyword>
<gene>
    <name evidence="3" type="ORF">CUN51_05990</name>
</gene>
<feature type="compositionally biased region" description="Low complexity" evidence="1">
    <location>
        <begin position="423"/>
        <end position="432"/>
    </location>
</feature>
<evidence type="ECO:0000256" key="1">
    <source>
        <dbReference type="SAM" id="MobiDB-lite"/>
    </source>
</evidence>
<feature type="chain" id="PRO_5014650360" description="Peptidase MA-like domain-containing protein" evidence="2">
    <location>
        <begin position="22"/>
        <end position="522"/>
    </location>
</feature>
<sequence>MKRLILPILLLLSLLSLANNAAAQPDDPPTATPSPTPNRTLVPLLTRAESEMLFPAAVRFSVTANLPLEDVITLYLRIYQPEGDLNITPVLMPPRQHGIALNATTALFTYVWEFTPEEAPMPFTPLRFEWQVQSAEGISVAGGEFLFQDSIRSAPQPVNRWQSVGNTLQLYSHNSELALELLHQNAMRVFELVAQQTEIAPSQRIVIYDPTVTFCLRDLADPDTPPYVESRTIGGTRRPCDPNAALAIYERYGFTLLRRQTLAFNELQDRLTELVVNRTYAVLWENAPPIPEWFKAGLARLYNTTPNSSALGLALERLRTNRPLLTLRELAQPAETFSGTALRLWQAQSYLLTLYMADRVGAQAPFAFARVLATAESFESAFRRFFNAEIATFYAEWQTWLRSERAARAVRWTPYLDITPTPTATATITPTRTPQPPRASPTPLPTITPARFPTLTPFVTATFTALPPGALQRPTPIPAPSGGNPCGGAPLTILFLPAAAALILRLSRHFAKRATLDDRDSD</sequence>
<evidence type="ECO:0000313" key="3">
    <source>
        <dbReference type="EMBL" id="PJF31026.1"/>
    </source>
</evidence>
<comment type="caution">
    <text evidence="3">The sequence shown here is derived from an EMBL/GenBank/DDBJ whole genome shotgun (WGS) entry which is preliminary data.</text>
</comment>
<dbReference type="EMBL" id="PGTK01000005">
    <property type="protein sequence ID" value="PJF31026.1"/>
    <property type="molecule type" value="Genomic_DNA"/>
</dbReference>
<feature type="compositionally biased region" description="Pro residues" evidence="1">
    <location>
        <begin position="433"/>
        <end position="443"/>
    </location>
</feature>
<protein>
    <recommendedName>
        <fullName evidence="5">Peptidase MA-like domain-containing protein</fullName>
    </recommendedName>
</protein>
<reference evidence="3 4" key="1">
    <citation type="submission" date="2017-11" db="EMBL/GenBank/DDBJ databases">
        <title>Evolution of Phototrophy in the Chloroflexi Phylum Driven by Horizontal Gene Transfer.</title>
        <authorList>
            <person name="Ward L.M."/>
            <person name="Hemp J."/>
            <person name="Shih P.M."/>
            <person name="Mcglynn S.E."/>
            <person name="Fischer W."/>
        </authorList>
    </citation>
    <scope>NUCLEOTIDE SEQUENCE [LARGE SCALE GENOMIC DNA]</scope>
    <source>
        <strain evidence="3">CP2_2F</strain>
    </source>
</reference>
<evidence type="ECO:0000313" key="4">
    <source>
        <dbReference type="Proteomes" id="UP000228921"/>
    </source>
</evidence>
<evidence type="ECO:0008006" key="5">
    <source>
        <dbReference type="Google" id="ProtNLM"/>
    </source>
</evidence>
<proteinExistence type="predicted"/>
<dbReference type="AlphaFoldDB" id="A0A2M8P0F8"/>
<evidence type="ECO:0000256" key="2">
    <source>
        <dbReference type="SAM" id="SignalP"/>
    </source>
</evidence>
<dbReference type="Proteomes" id="UP000228921">
    <property type="component" value="Unassembled WGS sequence"/>
</dbReference>
<name>A0A2M8P0F8_9CHLR</name>